<dbReference type="InterPro" id="IPR003672">
    <property type="entry name" value="CobN/Mg_chltase"/>
</dbReference>
<evidence type="ECO:0000256" key="1">
    <source>
        <dbReference type="SAM" id="MobiDB-lite"/>
    </source>
</evidence>
<evidence type="ECO:0000313" key="4">
    <source>
        <dbReference type="Proteomes" id="UP000482960"/>
    </source>
</evidence>
<dbReference type="PANTHER" id="PTHR44119:SF4">
    <property type="entry name" value="AEROBIC COBALTOCHELATASE SUBUNIT COBN"/>
    <property type="match status" value="1"/>
</dbReference>
<dbReference type="Proteomes" id="UP000482960">
    <property type="component" value="Unassembled WGS sequence"/>
</dbReference>
<keyword evidence="4" id="KW-1185">Reference proteome</keyword>
<name>A0A6V8L214_9ACTN</name>
<dbReference type="AlphaFoldDB" id="A0A6V8L214"/>
<reference evidence="3 4" key="1">
    <citation type="submission" date="2020-03" db="EMBL/GenBank/DDBJ databases">
        <title>Whole genome shotgun sequence of Phytohabitans rumicis NBRC 108638.</title>
        <authorList>
            <person name="Komaki H."/>
            <person name="Tamura T."/>
        </authorList>
    </citation>
    <scope>NUCLEOTIDE SEQUENCE [LARGE SCALE GENOMIC DNA]</scope>
    <source>
        <strain evidence="3 4">NBRC 108638</strain>
    </source>
</reference>
<feature type="compositionally biased region" description="Low complexity" evidence="1">
    <location>
        <begin position="344"/>
        <end position="353"/>
    </location>
</feature>
<comment type="caution">
    <text evidence="3">The sequence shown here is derived from an EMBL/GenBank/DDBJ whole genome shotgun (WGS) entry which is preliminary data.</text>
</comment>
<feature type="region of interest" description="Disordered" evidence="1">
    <location>
        <begin position="333"/>
        <end position="361"/>
    </location>
</feature>
<evidence type="ECO:0000313" key="3">
    <source>
        <dbReference type="EMBL" id="GFJ88147.1"/>
    </source>
</evidence>
<evidence type="ECO:0000259" key="2">
    <source>
        <dbReference type="Pfam" id="PF02514"/>
    </source>
</evidence>
<sequence length="413" mass="44228">MLAALRAENVVVMVQPPRGFGANPIAIYHDPDLPPSHHYLAAYRWVADSFGAHAVVHIGKHGNLEWLPGKTVGMSAACGPDAALGDLPLIYPFLVNDPGEGTQAKRRAHATLVDHLVPPMARAESYGDIARLEQLLDEHATIAALDPAKLPAIRAQLWTLIQAARLDHDLGVDDRPHDAEFDDFLLHVDGWLCEVKDAQIRDGLHVLGAAPTGEARVNLVLAMLRARQMWGGQISLPGLREALGLTSSQRSDVDRVEARARELVEDMEAHGWSPDRAGDGPVGDVLRFAATEIVPRLARTTDELTNVLHALDGGYVPAGPSGSPCAAWSTCCPPGETSTPSTPRPSRAGWPGRPGRRWPTRCWPATARTPATGPARSGCPCGAPARCVPPVTTWRRCSRCSASVHSGTTRPAG</sequence>
<protein>
    <recommendedName>
        <fullName evidence="2">CobN/magnesium chelatase domain-containing protein</fullName>
    </recommendedName>
</protein>
<reference evidence="3 4" key="2">
    <citation type="submission" date="2020-03" db="EMBL/GenBank/DDBJ databases">
        <authorList>
            <person name="Ichikawa N."/>
            <person name="Kimura A."/>
            <person name="Kitahashi Y."/>
            <person name="Uohara A."/>
        </authorList>
    </citation>
    <scope>NUCLEOTIDE SEQUENCE [LARGE SCALE GENOMIC DNA]</scope>
    <source>
        <strain evidence="3 4">NBRC 108638</strain>
    </source>
</reference>
<dbReference type="PANTHER" id="PTHR44119">
    <property type="entry name" value="MAGNESIUM-CHELATASE SUBUNIT CHLH, CHLOROPLASTIC"/>
    <property type="match status" value="1"/>
</dbReference>
<dbReference type="EMBL" id="BLPG01000001">
    <property type="protein sequence ID" value="GFJ88147.1"/>
    <property type="molecule type" value="Genomic_DNA"/>
</dbReference>
<proteinExistence type="predicted"/>
<dbReference type="Pfam" id="PF02514">
    <property type="entry name" value="CobN-Mg_chel"/>
    <property type="match status" value="1"/>
</dbReference>
<accession>A0A6V8L214</accession>
<gene>
    <name evidence="3" type="ORF">Prum_017890</name>
</gene>
<organism evidence="3 4">
    <name type="scientific">Phytohabitans rumicis</name>
    <dbReference type="NCBI Taxonomy" id="1076125"/>
    <lineage>
        <taxon>Bacteria</taxon>
        <taxon>Bacillati</taxon>
        <taxon>Actinomycetota</taxon>
        <taxon>Actinomycetes</taxon>
        <taxon>Micromonosporales</taxon>
        <taxon>Micromonosporaceae</taxon>
    </lineage>
</organism>
<feature type="domain" description="CobN/magnesium chelatase" evidence="2">
    <location>
        <begin position="2"/>
        <end position="329"/>
    </location>
</feature>